<organism evidence="3 4">
    <name type="scientific">Magnetospirillum moscoviense</name>
    <dbReference type="NCBI Taxonomy" id="1437059"/>
    <lineage>
        <taxon>Bacteria</taxon>
        <taxon>Pseudomonadati</taxon>
        <taxon>Pseudomonadota</taxon>
        <taxon>Alphaproteobacteria</taxon>
        <taxon>Rhodospirillales</taxon>
        <taxon>Rhodospirillaceae</taxon>
        <taxon>Magnetospirillum</taxon>
    </lineage>
</organism>
<dbReference type="AlphaFoldDB" id="A0A178N148"/>
<dbReference type="InterPro" id="IPR001638">
    <property type="entry name" value="Solute-binding_3/MltF_N"/>
</dbReference>
<evidence type="ECO:0000256" key="1">
    <source>
        <dbReference type="SAM" id="SignalP"/>
    </source>
</evidence>
<dbReference type="Gene3D" id="3.40.190.10">
    <property type="entry name" value="Periplasmic binding protein-like II"/>
    <property type="match status" value="2"/>
</dbReference>
<proteinExistence type="predicted"/>
<evidence type="ECO:0000259" key="2">
    <source>
        <dbReference type="Pfam" id="PF00497"/>
    </source>
</evidence>
<sequence length="269" mass="29456">MVLFRLFLRVAVVAVMALAAPVAWAADPAPVVRVVFNTDPNPPIAYGSGTAIDPDKPSLIVELLRMVGERTGIVFEFQRVPWQRGLYLIEHGQADAIFASSYSPERARYGAYPMVDGKPDERRKIYQQSYSLFVRKGADLRWTGDGISGLRAPVGAFPNFAVVPMLQEKNVPLDLEPSVVGNLRKLAGGRIDAYAEIDTLAEAAIKENGAEFEGIVKLAPPLRTTPYYLMFSKLFQAANPALVEQVWDAIATVRATPAYQGLVTGKYAN</sequence>
<dbReference type="OrthoDB" id="6193186at2"/>
<dbReference type="Proteomes" id="UP000078543">
    <property type="component" value="Unassembled WGS sequence"/>
</dbReference>
<accession>A0A178N148</accession>
<reference evidence="3 4" key="1">
    <citation type="submission" date="2016-04" db="EMBL/GenBank/DDBJ databases">
        <title>Draft genome sequence of freshwater magnetotactic bacteria Magnetospirillum marisnigri SP-1 and Magnetospirillum moscoviense BB-1.</title>
        <authorList>
            <person name="Koziaeva V."/>
            <person name="Dziuba M.V."/>
            <person name="Ivanov T.M."/>
            <person name="Kuznetsov B."/>
            <person name="Grouzdev D.S."/>
        </authorList>
    </citation>
    <scope>NUCLEOTIDE SEQUENCE [LARGE SCALE GENOMIC DNA]</scope>
    <source>
        <strain evidence="3 4">BB-1</strain>
    </source>
</reference>
<evidence type="ECO:0000313" key="3">
    <source>
        <dbReference type="EMBL" id="OAN64855.1"/>
    </source>
</evidence>
<evidence type="ECO:0000313" key="4">
    <source>
        <dbReference type="Proteomes" id="UP000078543"/>
    </source>
</evidence>
<dbReference type="SUPFAM" id="SSF53850">
    <property type="entry name" value="Periplasmic binding protein-like II"/>
    <property type="match status" value="1"/>
</dbReference>
<dbReference type="PANTHER" id="PTHR38834:SF3">
    <property type="entry name" value="SOLUTE-BINDING PROTEIN FAMILY 3_N-TERMINAL DOMAIN-CONTAINING PROTEIN"/>
    <property type="match status" value="1"/>
</dbReference>
<dbReference type="PANTHER" id="PTHR38834">
    <property type="entry name" value="PERIPLASMIC SUBSTRATE BINDING PROTEIN FAMILY 3"/>
    <property type="match status" value="1"/>
</dbReference>
<feature type="chain" id="PRO_5008092437" description="Solute-binding protein family 3/N-terminal domain-containing protein" evidence="1">
    <location>
        <begin position="26"/>
        <end position="269"/>
    </location>
</feature>
<feature type="domain" description="Solute-binding protein family 3/N-terminal" evidence="2">
    <location>
        <begin position="61"/>
        <end position="262"/>
    </location>
</feature>
<name>A0A178N148_9PROT</name>
<dbReference type="Pfam" id="PF00497">
    <property type="entry name" value="SBP_bac_3"/>
    <property type="match status" value="1"/>
</dbReference>
<gene>
    <name evidence="3" type="ORF">A6A05_18900</name>
</gene>
<feature type="signal peptide" evidence="1">
    <location>
        <begin position="1"/>
        <end position="25"/>
    </location>
</feature>
<keyword evidence="4" id="KW-1185">Reference proteome</keyword>
<keyword evidence="1" id="KW-0732">Signal</keyword>
<comment type="caution">
    <text evidence="3">The sequence shown here is derived from an EMBL/GenBank/DDBJ whole genome shotgun (WGS) entry which is preliminary data.</text>
</comment>
<dbReference type="EMBL" id="LWQU01000028">
    <property type="protein sequence ID" value="OAN64855.1"/>
    <property type="molecule type" value="Genomic_DNA"/>
</dbReference>
<protein>
    <recommendedName>
        <fullName evidence="2">Solute-binding protein family 3/N-terminal domain-containing protein</fullName>
    </recommendedName>
</protein>
<dbReference type="STRING" id="1437059.A6A05_18900"/>